<evidence type="ECO:0000259" key="2">
    <source>
        <dbReference type="PROSITE" id="PS50013"/>
    </source>
</evidence>
<evidence type="ECO:0000313" key="3">
    <source>
        <dbReference type="Proteomes" id="UP000515135"/>
    </source>
</evidence>
<dbReference type="InterPro" id="IPR016197">
    <property type="entry name" value="Chromo-like_dom_sf"/>
</dbReference>
<dbReference type="PROSITE" id="PS50013">
    <property type="entry name" value="CHROMO_2"/>
    <property type="match status" value="1"/>
</dbReference>
<gene>
    <name evidence="4" type="primary">LOC109466338</name>
</gene>
<keyword evidence="3" id="KW-1185">Reference proteome</keyword>
<dbReference type="GeneID" id="109466338"/>
<name>A0A6P4YBJ0_BRABE</name>
<dbReference type="OrthoDB" id="1918685at2759"/>
<dbReference type="SUPFAM" id="SSF54160">
    <property type="entry name" value="Chromo domain-like"/>
    <property type="match status" value="1"/>
</dbReference>
<dbReference type="Proteomes" id="UP000515135">
    <property type="component" value="Unplaced"/>
</dbReference>
<reference evidence="4" key="1">
    <citation type="submission" date="2025-08" db="UniProtKB">
        <authorList>
            <consortium name="RefSeq"/>
        </authorList>
    </citation>
    <scope>IDENTIFICATION</scope>
    <source>
        <tissue evidence="4">Gonad</tissue>
    </source>
</reference>
<evidence type="ECO:0000313" key="4">
    <source>
        <dbReference type="RefSeq" id="XP_019619614.1"/>
    </source>
</evidence>
<feature type="domain" description="Chromo" evidence="2">
    <location>
        <begin position="100"/>
        <end position="146"/>
    </location>
</feature>
<dbReference type="KEGG" id="bbel:109466338"/>
<evidence type="ECO:0000256" key="1">
    <source>
        <dbReference type="SAM" id="MobiDB-lite"/>
    </source>
</evidence>
<dbReference type="RefSeq" id="XP_019619614.1">
    <property type="nucleotide sequence ID" value="XM_019764055.1"/>
</dbReference>
<protein>
    <submittedName>
        <fullName evidence="4">Uncharacterized protein LOC109466338</fullName>
    </submittedName>
</protein>
<dbReference type="InterPro" id="IPR052458">
    <property type="entry name" value="PcG_PRC1-like_component"/>
</dbReference>
<dbReference type="InterPro" id="IPR023780">
    <property type="entry name" value="Chromo_domain"/>
</dbReference>
<dbReference type="AlphaFoldDB" id="A0A6P4YBJ0"/>
<sequence length="167" mass="19638">MDSKPMSGRNYMQQKGHILRFFSKKDDFHLKQSESPQSCEFLRKQFTVEHIKRRHQILTRRAENAKHAVGLSRKGHRKRQRGVQQSMNVQKDKTWETGIYGADQLLEQRIRNGTKEYLVKWRDSNIRTWEPVENILDGRLISTFEESLGAGSMNKPLTKKRKNNTLG</sequence>
<proteinExistence type="predicted"/>
<dbReference type="PANTHER" id="PTHR46389">
    <property type="entry name" value="POLYCOMB GROUP PROTEIN PC"/>
    <property type="match status" value="1"/>
</dbReference>
<dbReference type="PANTHER" id="PTHR46389:SF3">
    <property type="entry name" value="POLYCOMB GROUP PROTEIN PC"/>
    <property type="match status" value="1"/>
</dbReference>
<accession>A0A6P4YBJ0</accession>
<organism evidence="3 4">
    <name type="scientific">Branchiostoma belcheri</name>
    <name type="common">Amphioxus</name>
    <dbReference type="NCBI Taxonomy" id="7741"/>
    <lineage>
        <taxon>Eukaryota</taxon>
        <taxon>Metazoa</taxon>
        <taxon>Chordata</taxon>
        <taxon>Cephalochordata</taxon>
        <taxon>Leptocardii</taxon>
        <taxon>Amphioxiformes</taxon>
        <taxon>Branchiostomatidae</taxon>
        <taxon>Branchiostoma</taxon>
    </lineage>
</organism>
<dbReference type="InterPro" id="IPR000953">
    <property type="entry name" value="Chromo/chromo_shadow_dom"/>
</dbReference>
<dbReference type="Pfam" id="PF00385">
    <property type="entry name" value="Chromo"/>
    <property type="match status" value="1"/>
</dbReference>
<dbReference type="Gene3D" id="2.40.50.40">
    <property type="match status" value="1"/>
</dbReference>
<dbReference type="SMART" id="SM00298">
    <property type="entry name" value="CHROMO"/>
    <property type="match status" value="1"/>
</dbReference>
<feature type="region of interest" description="Disordered" evidence="1">
    <location>
        <begin position="64"/>
        <end position="88"/>
    </location>
</feature>